<dbReference type="PANTHER" id="PTHR43162">
    <property type="match status" value="1"/>
</dbReference>
<dbReference type="InterPro" id="IPR051604">
    <property type="entry name" value="Ergot_Alk_Oxidoreductase"/>
</dbReference>
<name>A0A846XCA0_9NOCA</name>
<dbReference type="PANTHER" id="PTHR43162:SF1">
    <property type="entry name" value="PRESTALK A DIFFERENTIATION PROTEIN A"/>
    <property type="match status" value="1"/>
</dbReference>
<reference evidence="2 3" key="1">
    <citation type="submission" date="2020-04" db="EMBL/GenBank/DDBJ databases">
        <title>MicrobeNet Type strains.</title>
        <authorList>
            <person name="Nicholson A.C."/>
        </authorList>
    </citation>
    <scope>NUCLEOTIDE SEQUENCE [LARGE SCALE GENOMIC DNA]</scope>
    <source>
        <strain evidence="2 3">DSM 45078</strain>
    </source>
</reference>
<evidence type="ECO:0000313" key="2">
    <source>
        <dbReference type="EMBL" id="NKY32296.1"/>
    </source>
</evidence>
<dbReference type="RefSeq" id="WP_068037837.1">
    <property type="nucleotide sequence ID" value="NZ_JAAXOO010000001.1"/>
</dbReference>
<sequence>MILITGATGTIGSEIVRLLAARGEPVRAVTRNPETADFPGGVEAVRGDYSDITSIAGAMDGADAVFVLGVLGPEGVDADSALVNAASAAGARRIVKLSAIGTGDPGLGLVGTWHLPGEQAVRASGADWTILRPSSFASNTLSWAQALHSHQPVSNLSGSGAQAVVDPRDVSAVAVEALLFPVHAGRLYTLTGPELLTTHDQAAVVAAALGRRVEVADIDEAAARAHMLAAGATPGFADGALAGQAFVRDGGNAVLTDDIRQVLGRPPRAYAEWVADHVSAFSGAAAADDWRSY</sequence>
<organism evidence="2 3">
    <name type="scientific">Nocardia speluncae</name>
    <dbReference type="NCBI Taxonomy" id="419477"/>
    <lineage>
        <taxon>Bacteria</taxon>
        <taxon>Bacillati</taxon>
        <taxon>Actinomycetota</taxon>
        <taxon>Actinomycetes</taxon>
        <taxon>Mycobacteriales</taxon>
        <taxon>Nocardiaceae</taxon>
        <taxon>Nocardia</taxon>
    </lineage>
</organism>
<dbReference type="InterPro" id="IPR016040">
    <property type="entry name" value="NAD(P)-bd_dom"/>
</dbReference>
<dbReference type="InterPro" id="IPR036291">
    <property type="entry name" value="NAD(P)-bd_dom_sf"/>
</dbReference>
<evidence type="ECO:0000313" key="3">
    <source>
        <dbReference type="Proteomes" id="UP000565715"/>
    </source>
</evidence>
<gene>
    <name evidence="2" type="ORF">HGA13_04310</name>
</gene>
<dbReference type="Gene3D" id="3.90.25.10">
    <property type="entry name" value="UDP-galactose 4-epimerase, domain 1"/>
    <property type="match status" value="1"/>
</dbReference>
<dbReference type="AlphaFoldDB" id="A0A846XCA0"/>
<dbReference type="SUPFAM" id="SSF51735">
    <property type="entry name" value="NAD(P)-binding Rossmann-fold domains"/>
    <property type="match status" value="1"/>
</dbReference>
<feature type="domain" description="NAD(P)-binding" evidence="1">
    <location>
        <begin position="6"/>
        <end position="178"/>
    </location>
</feature>
<evidence type="ECO:0000259" key="1">
    <source>
        <dbReference type="Pfam" id="PF13460"/>
    </source>
</evidence>
<dbReference type="Pfam" id="PF13460">
    <property type="entry name" value="NAD_binding_10"/>
    <property type="match status" value="1"/>
</dbReference>
<accession>A0A846XCA0</accession>
<proteinExistence type="predicted"/>
<protein>
    <submittedName>
        <fullName evidence="2">NAD(P)H-binding protein</fullName>
    </submittedName>
</protein>
<dbReference type="Proteomes" id="UP000565715">
    <property type="component" value="Unassembled WGS sequence"/>
</dbReference>
<keyword evidence="3" id="KW-1185">Reference proteome</keyword>
<dbReference type="EMBL" id="JAAXOO010000001">
    <property type="protein sequence ID" value="NKY32296.1"/>
    <property type="molecule type" value="Genomic_DNA"/>
</dbReference>
<dbReference type="Gene3D" id="3.40.50.720">
    <property type="entry name" value="NAD(P)-binding Rossmann-like Domain"/>
    <property type="match status" value="1"/>
</dbReference>
<comment type="caution">
    <text evidence="2">The sequence shown here is derived from an EMBL/GenBank/DDBJ whole genome shotgun (WGS) entry which is preliminary data.</text>
</comment>